<dbReference type="GO" id="GO:0016887">
    <property type="term" value="F:ATP hydrolysis activity"/>
    <property type="evidence" value="ECO:0007669"/>
    <property type="project" value="InterPro"/>
</dbReference>
<feature type="transmembrane region" description="Helical" evidence="20">
    <location>
        <begin position="209"/>
        <end position="226"/>
    </location>
</feature>
<dbReference type="AlphaFoldDB" id="A0A1G5HLD4"/>
<keyword evidence="9 20" id="KW-0547">Nucleotide-binding</keyword>
<evidence type="ECO:0000256" key="20">
    <source>
        <dbReference type="RuleBase" id="RU362081"/>
    </source>
</evidence>
<feature type="transmembrane region" description="Helical" evidence="20">
    <location>
        <begin position="771"/>
        <end position="790"/>
    </location>
</feature>
<keyword evidence="4" id="KW-0813">Transport</keyword>
<evidence type="ECO:0000313" key="23">
    <source>
        <dbReference type="Proteomes" id="UP000199569"/>
    </source>
</evidence>
<dbReference type="InterPro" id="IPR017969">
    <property type="entry name" value="Heavy-metal-associated_CS"/>
</dbReference>
<dbReference type="SUPFAM" id="SSF81653">
    <property type="entry name" value="Calcium ATPase, transduction domain A"/>
    <property type="match status" value="1"/>
</dbReference>
<dbReference type="SFLD" id="SFLDS00003">
    <property type="entry name" value="Haloacid_Dehalogenase"/>
    <property type="match status" value="1"/>
</dbReference>
<evidence type="ECO:0000256" key="5">
    <source>
        <dbReference type="ARBA" id="ARBA00022475"/>
    </source>
</evidence>
<evidence type="ECO:0000256" key="2">
    <source>
        <dbReference type="ARBA" id="ARBA00006024"/>
    </source>
</evidence>
<dbReference type="InterPro" id="IPR023299">
    <property type="entry name" value="ATPase_P-typ_cyto_dom_N"/>
</dbReference>
<dbReference type="PRINTS" id="PR00942">
    <property type="entry name" value="CUATPASEI"/>
</dbReference>
<evidence type="ECO:0000256" key="16">
    <source>
        <dbReference type="ARBA" id="ARBA00023065"/>
    </source>
</evidence>
<dbReference type="InterPro" id="IPR036163">
    <property type="entry name" value="HMA_dom_sf"/>
</dbReference>
<dbReference type="NCBIfam" id="TIGR01511">
    <property type="entry name" value="ATPase-IB1_Cu"/>
    <property type="match status" value="1"/>
</dbReference>
<dbReference type="Gene3D" id="3.40.50.1000">
    <property type="entry name" value="HAD superfamily/HAD-like"/>
    <property type="match status" value="1"/>
</dbReference>
<keyword evidence="12" id="KW-0460">Magnesium</keyword>
<dbReference type="InterPro" id="IPR001757">
    <property type="entry name" value="P_typ_ATPase"/>
</dbReference>
<evidence type="ECO:0000256" key="13">
    <source>
        <dbReference type="ARBA" id="ARBA00022967"/>
    </source>
</evidence>
<keyword evidence="5 20" id="KW-1003">Cell membrane</keyword>
<keyword evidence="10" id="KW-0187">Copper transport</keyword>
<sequence>MASGTAKRTENTGETLSLPIEGMTCASCVGRVEKVLVGLPHVTAANVNLATERAEITFRGPADPAGAALAVETAGYSVPEDTTELAIEGMTCASCVGRVEKALKAAPGVLGASVNLATEKATIRHLAGVVTPAVLEEVVRNVGYEARRVGDEPVGDREREGRQREYRALTRSLGLAALLTLPVFALEMGSHLIPGVHEWVMDTIGHRESWYLQFVLTTLVLFGPGLRFFRKGIPALMRLAPDMNSLVALGTAAAYGYSVVATFASWVLPAGTVNVYYEAAAVIVTLILLGRTLEAKAKGRTSEAIKRLMGLQAKTARVVRNGETVEVPLDQVRAGDLVQVRPGEKVPVDGEVTEGSSFVDESMITGEPVPVQKAAGAAVVGGTINKTGSFTFRATKVGADTVLAQIIRMVEQAQGSKLPIQALVDKVTMWFVPAVMAAAALTFLVWLVFGPEPAMTFALVNAVAVLIIACPCAMGLATPTSIMVGTGRGAELGVLFRKGEALQSLKGVEVVALDKTGTLTKGRPELTDLIVAPGFSDAEVLGLVAAVETRSEHPIAEAIVEAAKARGLGLAPVDGFDAVPGYGVSAGVQGRRIEVGADRYMQRLGYPVADFAAAAARLGDEGKSPLYAAVDGRLAAIIAVADPIKPSTPQAIAALHALGLKVAMITGDNRRTAEAIARQVGIDQVVAEVLPDGKVEVVKRLRDGGRQVAFVGDGINDAPALAEADVGLAIGTGTDIAIESADVVLMSGDLRGVANAIALSKATIRNIKQNLFWAFAYNVLLIPVAAGVLYPIDGTLLSPVVAAGAMALSSVFVLGNALRLRGFQPAMTNDALETGLDAAPAALATR</sequence>
<feature type="domain" description="HMA" evidence="21">
    <location>
        <begin position="81"/>
        <end position="147"/>
    </location>
</feature>
<feature type="transmembrane region" description="Helical" evidence="20">
    <location>
        <begin position="274"/>
        <end position="293"/>
    </location>
</feature>
<dbReference type="PROSITE" id="PS50846">
    <property type="entry name" value="HMA_2"/>
    <property type="match status" value="2"/>
</dbReference>
<evidence type="ECO:0000256" key="11">
    <source>
        <dbReference type="ARBA" id="ARBA00022840"/>
    </source>
</evidence>
<dbReference type="InterPro" id="IPR018303">
    <property type="entry name" value="ATPase_P-typ_P_site"/>
</dbReference>
<gene>
    <name evidence="22" type="ORF">SAMN02927923_01814</name>
</gene>
<keyword evidence="8 20" id="KW-0479">Metal-binding</keyword>
<dbReference type="CDD" id="cd00371">
    <property type="entry name" value="HMA"/>
    <property type="match status" value="2"/>
</dbReference>
<feature type="transmembrane region" description="Helical" evidence="20">
    <location>
        <begin position="168"/>
        <end position="189"/>
    </location>
</feature>
<dbReference type="PRINTS" id="PR00119">
    <property type="entry name" value="CATATPASE"/>
</dbReference>
<keyword evidence="11 20" id="KW-0067">ATP-binding</keyword>
<comment type="similarity">
    <text evidence="2 20">Belongs to the cation transport ATPase (P-type) (TC 3.A.3) family. Type IB subfamily.</text>
</comment>
<evidence type="ECO:0000256" key="10">
    <source>
        <dbReference type="ARBA" id="ARBA00022796"/>
    </source>
</evidence>
<evidence type="ECO:0000256" key="9">
    <source>
        <dbReference type="ARBA" id="ARBA00022741"/>
    </source>
</evidence>
<dbReference type="FunFam" id="3.40.50.1000:FF:000144">
    <property type="entry name" value="copper-transporting ATPase 1 isoform X2"/>
    <property type="match status" value="1"/>
</dbReference>
<comment type="subcellular location">
    <subcellularLocation>
        <location evidence="1">Cell membrane</location>
        <topology evidence="1">Multi-pass membrane protein</topology>
    </subcellularLocation>
</comment>
<dbReference type="RefSeq" id="WP_091133583.1">
    <property type="nucleotide sequence ID" value="NZ_FMVJ01000005.1"/>
</dbReference>
<dbReference type="GO" id="GO:0060003">
    <property type="term" value="P:copper ion export"/>
    <property type="evidence" value="ECO:0007669"/>
    <property type="project" value="UniProtKB-ARBA"/>
</dbReference>
<comment type="catalytic activity">
    <reaction evidence="19">
        <text>Cu(+)(in) + ATP + H2O = Cu(+)(out) + ADP + phosphate + H(+)</text>
        <dbReference type="Rhea" id="RHEA:25792"/>
        <dbReference type="ChEBI" id="CHEBI:15377"/>
        <dbReference type="ChEBI" id="CHEBI:15378"/>
        <dbReference type="ChEBI" id="CHEBI:30616"/>
        <dbReference type="ChEBI" id="CHEBI:43474"/>
        <dbReference type="ChEBI" id="CHEBI:49552"/>
        <dbReference type="ChEBI" id="CHEBI:456216"/>
        <dbReference type="EC" id="7.2.2.8"/>
    </reaction>
</comment>
<dbReference type="InterPro" id="IPR023214">
    <property type="entry name" value="HAD_sf"/>
</dbReference>
<dbReference type="FunFam" id="2.70.150.10:FF:000020">
    <property type="entry name" value="Copper-exporting P-type ATPase A"/>
    <property type="match status" value="1"/>
</dbReference>
<evidence type="ECO:0000256" key="8">
    <source>
        <dbReference type="ARBA" id="ARBA00022723"/>
    </source>
</evidence>
<dbReference type="InterPro" id="IPR023298">
    <property type="entry name" value="ATPase_P-typ_TM_dom_sf"/>
</dbReference>
<dbReference type="Pfam" id="PF00122">
    <property type="entry name" value="E1-E2_ATPase"/>
    <property type="match status" value="1"/>
</dbReference>
<dbReference type="CDD" id="cd02094">
    <property type="entry name" value="P-type_ATPase_Cu-like"/>
    <property type="match status" value="1"/>
</dbReference>
<feature type="domain" description="HMA" evidence="21">
    <location>
        <begin position="14"/>
        <end position="79"/>
    </location>
</feature>
<evidence type="ECO:0000256" key="6">
    <source>
        <dbReference type="ARBA" id="ARBA00022553"/>
    </source>
</evidence>
<feature type="transmembrane region" description="Helical" evidence="20">
    <location>
        <begin position="246"/>
        <end position="268"/>
    </location>
</feature>
<keyword evidence="13" id="KW-1278">Translocase</keyword>
<dbReference type="EC" id="7.2.2.8" evidence="3"/>
<dbReference type="SFLD" id="SFLDG00002">
    <property type="entry name" value="C1.7:_P-type_atpase_like"/>
    <property type="match status" value="1"/>
</dbReference>
<dbReference type="Gene3D" id="3.40.1110.10">
    <property type="entry name" value="Calcium-transporting ATPase, cytoplasmic domain N"/>
    <property type="match status" value="1"/>
</dbReference>
<dbReference type="PANTHER" id="PTHR43520">
    <property type="entry name" value="ATP7, ISOFORM B"/>
    <property type="match status" value="1"/>
</dbReference>
<proteinExistence type="inferred from homology"/>
<dbReference type="Gene3D" id="2.70.150.10">
    <property type="entry name" value="Calcium-transporting ATPase, cytoplasmic transduction domain A"/>
    <property type="match status" value="1"/>
</dbReference>
<dbReference type="SFLD" id="SFLDF00027">
    <property type="entry name" value="p-type_atpase"/>
    <property type="match status" value="1"/>
</dbReference>
<dbReference type="NCBIfam" id="TIGR01525">
    <property type="entry name" value="ATPase-IB_hvy"/>
    <property type="match status" value="1"/>
</dbReference>
<feature type="transmembrane region" description="Helical" evidence="20">
    <location>
        <begin position="796"/>
        <end position="818"/>
    </location>
</feature>
<dbReference type="Pfam" id="PF00403">
    <property type="entry name" value="HMA"/>
    <property type="match status" value="2"/>
</dbReference>
<keyword evidence="6" id="KW-0597">Phosphoprotein</keyword>
<dbReference type="InterPro" id="IPR059000">
    <property type="entry name" value="ATPase_P-type_domA"/>
</dbReference>
<dbReference type="PANTHER" id="PTHR43520:SF8">
    <property type="entry name" value="P-TYPE CU(+) TRANSPORTER"/>
    <property type="match status" value="1"/>
</dbReference>
<evidence type="ECO:0000256" key="7">
    <source>
        <dbReference type="ARBA" id="ARBA00022692"/>
    </source>
</evidence>
<dbReference type="InterPro" id="IPR044492">
    <property type="entry name" value="P_typ_ATPase_HD_dom"/>
</dbReference>
<dbReference type="GO" id="GO:0005507">
    <property type="term" value="F:copper ion binding"/>
    <property type="evidence" value="ECO:0007669"/>
    <property type="project" value="TreeGrafter"/>
</dbReference>
<dbReference type="SUPFAM" id="SSF55008">
    <property type="entry name" value="HMA, heavy metal-associated domain"/>
    <property type="match status" value="2"/>
</dbReference>
<dbReference type="Gene3D" id="3.30.70.100">
    <property type="match status" value="2"/>
</dbReference>
<keyword evidence="14 20" id="KW-1133">Transmembrane helix</keyword>
<evidence type="ECO:0000256" key="17">
    <source>
        <dbReference type="ARBA" id="ARBA00023136"/>
    </source>
</evidence>
<dbReference type="Proteomes" id="UP000199569">
    <property type="component" value="Unassembled WGS sequence"/>
</dbReference>
<dbReference type="PRINTS" id="PR00943">
    <property type="entry name" value="CUATPASE"/>
</dbReference>
<organism evidence="22 23">
    <name type="scientific">Microvirga guangxiensis</name>
    <dbReference type="NCBI Taxonomy" id="549386"/>
    <lineage>
        <taxon>Bacteria</taxon>
        <taxon>Pseudomonadati</taxon>
        <taxon>Pseudomonadota</taxon>
        <taxon>Alphaproteobacteria</taxon>
        <taxon>Hyphomicrobiales</taxon>
        <taxon>Methylobacteriaceae</taxon>
        <taxon>Microvirga</taxon>
    </lineage>
</organism>
<dbReference type="SUPFAM" id="SSF81665">
    <property type="entry name" value="Calcium ATPase, transmembrane domain M"/>
    <property type="match status" value="1"/>
</dbReference>
<dbReference type="PROSITE" id="PS00154">
    <property type="entry name" value="ATPASE_E1_E2"/>
    <property type="match status" value="1"/>
</dbReference>
<dbReference type="GO" id="GO:0055070">
    <property type="term" value="P:copper ion homeostasis"/>
    <property type="evidence" value="ECO:0007669"/>
    <property type="project" value="TreeGrafter"/>
</dbReference>
<dbReference type="Pfam" id="PF00702">
    <property type="entry name" value="Hydrolase"/>
    <property type="match status" value="1"/>
</dbReference>
<name>A0A1G5HLD4_9HYPH</name>
<evidence type="ECO:0000313" key="22">
    <source>
        <dbReference type="EMBL" id="SCY64712.1"/>
    </source>
</evidence>
<keyword evidence="7 20" id="KW-0812">Transmembrane</keyword>
<dbReference type="InterPro" id="IPR008250">
    <property type="entry name" value="ATPase_P-typ_transduc_dom_A_sf"/>
</dbReference>
<evidence type="ECO:0000256" key="19">
    <source>
        <dbReference type="ARBA" id="ARBA00049289"/>
    </source>
</evidence>
<keyword evidence="17 20" id="KW-0472">Membrane</keyword>
<dbReference type="InterPro" id="IPR036412">
    <property type="entry name" value="HAD-like_sf"/>
</dbReference>
<keyword evidence="16" id="KW-0406">Ion transport</keyword>
<dbReference type="NCBIfam" id="TIGR01494">
    <property type="entry name" value="ATPase_P-type"/>
    <property type="match status" value="1"/>
</dbReference>
<dbReference type="InterPro" id="IPR027256">
    <property type="entry name" value="P-typ_ATPase_IB"/>
</dbReference>
<dbReference type="GO" id="GO:0005886">
    <property type="term" value="C:plasma membrane"/>
    <property type="evidence" value="ECO:0007669"/>
    <property type="project" value="UniProtKB-SubCell"/>
</dbReference>
<evidence type="ECO:0000256" key="1">
    <source>
        <dbReference type="ARBA" id="ARBA00004651"/>
    </source>
</evidence>
<keyword evidence="15" id="KW-0186">Copper</keyword>
<accession>A0A1G5HLD4</accession>
<dbReference type="InterPro" id="IPR006121">
    <property type="entry name" value="HMA_dom"/>
</dbReference>
<evidence type="ECO:0000256" key="18">
    <source>
        <dbReference type="ARBA" id="ARBA00033239"/>
    </source>
</evidence>
<dbReference type="EMBL" id="FMVJ01000005">
    <property type="protein sequence ID" value="SCY64712.1"/>
    <property type="molecule type" value="Genomic_DNA"/>
</dbReference>
<protein>
    <recommendedName>
        <fullName evidence="3">P-type Cu(+) transporter</fullName>
        <ecNumber evidence="3">7.2.2.8</ecNumber>
    </recommendedName>
    <alternativeName>
        <fullName evidence="18">Cu(+)-exporting ATPase</fullName>
    </alternativeName>
</protein>
<dbReference type="SUPFAM" id="SSF56784">
    <property type="entry name" value="HAD-like"/>
    <property type="match status" value="1"/>
</dbReference>
<evidence type="ECO:0000256" key="12">
    <source>
        <dbReference type="ARBA" id="ARBA00022842"/>
    </source>
</evidence>
<evidence type="ECO:0000256" key="15">
    <source>
        <dbReference type="ARBA" id="ARBA00023008"/>
    </source>
</evidence>
<feature type="transmembrane region" description="Helical" evidence="20">
    <location>
        <begin position="455"/>
        <end position="478"/>
    </location>
</feature>
<evidence type="ECO:0000259" key="21">
    <source>
        <dbReference type="PROSITE" id="PS50846"/>
    </source>
</evidence>
<evidence type="ECO:0000256" key="4">
    <source>
        <dbReference type="ARBA" id="ARBA00022448"/>
    </source>
</evidence>
<reference evidence="22 23" key="1">
    <citation type="submission" date="2016-10" db="EMBL/GenBank/DDBJ databases">
        <authorList>
            <person name="de Groot N.N."/>
        </authorList>
    </citation>
    <scope>NUCLEOTIDE SEQUENCE [LARGE SCALE GENOMIC DNA]</scope>
    <source>
        <strain evidence="22 23">CGMCC 1.7666</strain>
    </source>
</reference>
<keyword evidence="23" id="KW-1185">Reference proteome</keyword>
<dbReference type="GO" id="GO:0140581">
    <property type="term" value="F:P-type monovalent copper transporter activity"/>
    <property type="evidence" value="ECO:0007669"/>
    <property type="project" value="UniProtKB-EC"/>
</dbReference>
<dbReference type="STRING" id="549386.SAMN02927923_01814"/>
<dbReference type="GO" id="GO:0043682">
    <property type="term" value="F:P-type divalent copper transporter activity"/>
    <property type="evidence" value="ECO:0007669"/>
    <property type="project" value="TreeGrafter"/>
</dbReference>
<evidence type="ECO:0000256" key="3">
    <source>
        <dbReference type="ARBA" id="ARBA00012517"/>
    </source>
</evidence>
<dbReference type="GO" id="GO:0005524">
    <property type="term" value="F:ATP binding"/>
    <property type="evidence" value="ECO:0007669"/>
    <property type="project" value="UniProtKB-UniRule"/>
</dbReference>
<feature type="transmembrane region" description="Helical" evidence="20">
    <location>
        <begin position="427"/>
        <end position="449"/>
    </location>
</feature>
<evidence type="ECO:0000256" key="14">
    <source>
        <dbReference type="ARBA" id="ARBA00022989"/>
    </source>
</evidence>
<dbReference type="FunFam" id="3.30.70.100:FF:000005">
    <property type="entry name" value="Copper-exporting P-type ATPase A"/>
    <property type="match status" value="1"/>
</dbReference>
<dbReference type="PROSITE" id="PS01047">
    <property type="entry name" value="HMA_1"/>
    <property type="match status" value="2"/>
</dbReference>